<feature type="chain" id="PRO_5001779863" evidence="1">
    <location>
        <begin position="22"/>
        <end position="405"/>
    </location>
</feature>
<dbReference type="SUPFAM" id="SSF53474">
    <property type="entry name" value="alpha/beta-Hydrolases"/>
    <property type="match status" value="1"/>
</dbReference>
<protein>
    <submittedName>
        <fullName evidence="2">Uncharacterized protein</fullName>
    </submittedName>
</protein>
<dbReference type="OrthoDB" id="2019572at2759"/>
<feature type="signal peptide" evidence="1">
    <location>
        <begin position="1"/>
        <end position="21"/>
    </location>
</feature>
<keyword evidence="1" id="KW-0732">Signal</keyword>
<sequence>MFWSQACFLIWAASTLVAGQGSRYCSVDEIPPTYDIYAWGAQRSIISDVLSEGEGHDEIEAPRGSRFTSFRVHPTLEQELPVFITEDYEQDRLEHIFIVIHGRLRDGDSYWTTMNEAIAVARGNGSFDLAENVAVIAPQFLSAVYNSGQYTAQQLAWGDVNAWQAGSVATHPARTTLSSFDALDGLISGFANRTQYPQLNNVTIVGHGGGGQLVQRYAAVGADFSRDIHVRYVHGDASSCAYFTQDRPYVGDNGLIEPQCEFNNTWRYGYDGYTRADGTVENIQQYFLQYITRDVVSLVGYQDEAASGDESCMARTQGGRRRRDRNLIWYRYVNTLAGTDEDLSGFPGEFRQMTDWSELASNSSSLRLVVVQDADHNLERLLQDDTAQRALFNDRDIGVGWRPTD</sequence>
<dbReference type="AlphaFoldDB" id="A0A084QZY8"/>
<dbReference type="EMBL" id="KL659446">
    <property type="protein sequence ID" value="KFA69523.1"/>
    <property type="molecule type" value="Genomic_DNA"/>
</dbReference>
<organism evidence="2 3">
    <name type="scientific">Stachybotrys chlorohalonatus (strain IBT 40285)</name>
    <dbReference type="NCBI Taxonomy" id="1283841"/>
    <lineage>
        <taxon>Eukaryota</taxon>
        <taxon>Fungi</taxon>
        <taxon>Dikarya</taxon>
        <taxon>Ascomycota</taxon>
        <taxon>Pezizomycotina</taxon>
        <taxon>Sordariomycetes</taxon>
        <taxon>Hypocreomycetidae</taxon>
        <taxon>Hypocreales</taxon>
        <taxon>Stachybotryaceae</taxon>
        <taxon>Stachybotrys</taxon>
    </lineage>
</organism>
<evidence type="ECO:0000256" key="1">
    <source>
        <dbReference type="SAM" id="SignalP"/>
    </source>
</evidence>
<gene>
    <name evidence="2" type="ORF">S40285_10332</name>
</gene>
<dbReference type="InterPro" id="IPR029058">
    <property type="entry name" value="AB_hydrolase_fold"/>
</dbReference>
<dbReference type="PANTHER" id="PTHR35560">
    <property type="entry name" value="BLL0132 PROTEIN"/>
    <property type="match status" value="1"/>
</dbReference>
<reference evidence="2 3" key="1">
    <citation type="journal article" date="2014" name="BMC Genomics">
        <title>Comparative genome sequencing reveals chemotype-specific gene clusters in the toxigenic black mold Stachybotrys.</title>
        <authorList>
            <person name="Semeiks J."/>
            <person name="Borek D."/>
            <person name="Otwinowski Z."/>
            <person name="Grishin N.V."/>
        </authorList>
    </citation>
    <scope>NUCLEOTIDE SEQUENCE [LARGE SCALE GENOMIC DNA]</scope>
    <source>
        <strain evidence="2 3">IBT 40285</strain>
    </source>
</reference>
<accession>A0A084QZY8</accession>
<dbReference type="InParanoid" id="A0A084QZY8"/>
<dbReference type="PANTHER" id="PTHR35560:SF3">
    <property type="entry name" value="PEPTIDASE S9 PROLYL OLIGOPEPTIDASE CATALYTIC DOMAIN-CONTAINING PROTEIN"/>
    <property type="match status" value="1"/>
</dbReference>
<dbReference type="Gene3D" id="3.40.50.1820">
    <property type="entry name" value="alpha/beta hydrolase"/>
    <property type="match status" value="1"/>
</dbReference>
<dbReference type="STRING" id="1283841.A0A084QZY8"/>
<keyword evidence="3" id="KW-1185">Reference proteome</keyword>
<evidence type="ECO:0000313" key="3">
    <source>
        <dbReference type="Proteomes" id="UP000028524"/>
    </source>
</evidence>
<dbReference type="HOGENOM" id="CLU_023751_2_1_1"/>
<evidence type="ECO:0000313" key="2">
    <source>
        <dbReference type="EMBL" id="KFA69523.1"/>
    </source>
</evidence>
<proteinExistence type="predicted"/>
<name>A0A084QZY8_STAC4</name>
<dbReference type="OMA" id="DRNLAWW"/>
<dbReference type="Proteomes" id="UP000028524">
    <property type="component" value="Unassembled WGS sequence"/>
</dbReference>